<dbReference type="Gene3D" id="3.30.420.40">
    <property type="match status" value="1"/>
</dbReference>
<dbReference type="PANTHER" id="PTHR34847">
    <property type="entry name" value="NODULATION PROTEIN U"/>
    <property type="match status" value="1"/>
</dbReference>
<evidence type="ECO:0000313" key="2">
    <source>
        <dbReference type="EMBL" id="ARX89264.1"/>
    </source>
</evidence>
<keyword evidence="2" id="KW-0808">Transferase</keyword>
<organism evidence="2 3">
    <name type="scientific">Streptomyces alboflavus</name>
    <dbReference type="NCBI Taxonomy" id="67267"/>
    <lineage>
        <taxon>Bacteria</taxon>
        <taxon>Bacillati</taxon>
        <taxon>Actinomycetota</taxon>
        <taxon>Actinomycetes</taxon>
        <taxon>Kitasatosporales</taxon>
        <taxon>Streptomycetaceae</taxon>
        <taxon>Streptomyces</taxon>
    </lineage>
</organism>
<dbReference type="PANTHER" id="PTHR34847:SF1">
    <property type="entry name" value="NODULATION PROTEIN U"/>
    <property type="match status" value="1"/>
</dbReference>
<accession>A0A1Z1WS99</accession>
<name>A0A1Z1WS99_9ACTN</name>
<protein>
    <submittedName>
        <fullName evidence="2">Carbamoyltransferase</fullName>
    </submittedName>
</protein>
<evidence type="ECO:0000313" key="3">
    <source>
        <dbReference type="Proteomes" id="UP000195880"/>
    </source>
</evidence>
<dbReference type="InterPro" id="IPR003696">
    <property type="entry name" value="Carbtransf_dom"/>
</dbReference>
<evidence type="ECO:0000259" key="1">
    <source>
        <dbReference type="Pfam" id="PF02543"/>
    </source>
</evidence>
<keyword evidence="3" id="KW-1185">Reference proteome</keyword>
<dbReference type="EMBL" id="CP021748">
    <property type="protein sequence ID" value="ARX89264.1"/>
    <property type="molecule type" value="Genomic_DNA"/>
</dbReference>
<dbReference type="Pfam" id="PF02543">
    <property type="entry name" value="Carbam_trans_N"/>
    <property type="match status" value="1"/>
</dbReference>
<proteinExistence type="predicted"/>
<reference evidence="2 3" key="1">
    <citation type="submission" date="2017-05" db="EMBL/GenBank/DDBJ databases">
        <title>Streptomyces alboflavus Genome sequencing and assembly.</title>
        <authorList>
            <person name="Wang Y."/>
            <person name="Du B."/>
            <person name="Ding Y."/>
            <person name="Liu H."/>
            <person name="Hou Q."/>
            <person name="Liu K."/>
            <person name="Wang C."/>
            <person name="Yao L."/>
        </authorList>
    </citation>
    <scope>NUCLEOTIDE SEQUENCE [LARGE SCALE GENOMIC DNA]</scope>
    <source>
        <strain evidence="2 3">MDJK44</strain>
    </source>
</reference>
<gene>
    <name evidence="2" type="ORF">SMD44_08751</name>
</gene>
<sequence length="175" mass="19041">MIVLGYNGFTRGAELFGRLYGATGIDRNLLVGHDAAAALVIDGEVVAAVEEERLSRVKKTADFPEQAIRWCLDSAGVGLDEVDMVAFPWRFSPTVAEQMIAQICGADLSVAAKFDSLRRTGELYTDMLSREAVHGDFVRRTGHELDPNKLALVPHHLAHLMCGAYLAGGATPRSW</sequence>
<feature type="domain" description="Carbamoyltransferase" evidence="1">
    <location>
        <begin position="33"/>
        <end position="161"/>
    </location>
</feature>
<dbReference type="Proteomes" id="UP000195880">
    <property type="component" value="Chromosome"/>
</dbReference>
<dbReference type="GO" id="GO:0016740">
    <property type="term" value="F:transferase activity"/>
    <property type="evidence" value="ECO:0007669"/>
    <property type="project" value="UniProtKB-KW"/>
</dbReference>
<dbReference type="KEGG" id="salf:SMD44_08751"/>
<dbReference type="AlphaFoldDB" id="A0A1Z1WS99"/>
<dbReference type="InterPro" id="IPR051338">
    <property type="entry name" value="NodU/CmcH_Carbamoyltrnsfr"/>
</dbReference>